<comment type="subcellular location">
    <subcellularLocation>
        <location evidence="1">Nucleus</location>
    </subcellularLocation>
</comment>
<evidence type="ECO:0000313" key="5">
    <source>
        <dbReference type="EMBL" id="KAL3615071.1"/>
    </source>
</evidence>
<feature type="domain" description="Zinc finger LSD1-type" evidence="4">
    <location>
        <begin position="157"/>
        <end position="181"/>
    </location>
</feature>
<evidence type="ECO:0000313" key="6">
    <source>
        <dbReference type="Proteomes" id="UP001632038"/>
    </source>
</evidence>
<dbReference type="PANTHER" id="PTHR31747">
    <property type="entry name" value="PROTEIN LSD1"/>
    <property type="match status" value="1"/>
</dbReference>
<reference evidence="6" key="1">
    <citation type="journal article" date="2024" name="IScience">
        <title>Strigolactones Initiate the Formation of Haustorium-like Structures in Castilleja.</title>
        <authorList>
            <person name="Buerger M."/>
            <person name="Peterson D."/>
            <person name="Chory J."/>
        </authorList>
    </citation>
    <scope>NUCLEOTIDE SEQUENCE [LARGE SCALE GENOMIC DNA]</scope>
</reference>
<proteinExistence type="predicted"/>
<organism evidence="5 6">
    <name type="scientific">Castilleja foliolosa</name>
    <dbReference type="NCBI Taxonomy" id="1961234"/>
    <lineage>
        <taxon>Eukaryota</taxon>
        <taxon>Viridiplantae</taxon>
        <taxon>Streptophyta</taxon>
        <taxon>Embryophyta</taxon>
        <taxon>Tracheophyta</taxon>
        <taxon>Spermatophyta</taxon>
        <taxon>Magnoliopsida</taxon>
        <taxon>eudicotyledons</taxon>
        <taxon>Gunneridae</taxon>
        <taxon>Pentapetalae</taxon>
        <taxon>asterids</taxon>
        <taxon>lamiids</taxon>
        <taxon>Lamiales</taxon>
        <taxon>Orobanchaceae</taxon>
        <taxon>Pedicularideae</taxon>
        <taxon>Castillejinae</taxon>
        <taxon>Castilleja</taxon>
    </lineage>
</organism>
<feature type="compositionally biased region" description="Low complexity" evidence="3">
    <location>
        <begin position="88"/>
        <end position="101"/>
    </location>
</feature>
<keyword evidence="6" id="KW-1185">Reference proteome</keyword>
<accession>A0ABD3BDA3</accession>
<feature type="compositionally biased region" description="Polar residues" evidence="3">
    <location>
        <begin position="1"/>
        <end position="18"/>
    </location>
</feature>
<sequence length="209" mass="23012">MESQSIEIESKPKITSNGDDPVDPLLIRKNEVPPSLSECKPGLEQSSPIITPPSSEVPRGLLPKHPRDTGNKGNEKKVRIKRPTFSNQPAASSQPQQLLPANPCPLPQSSPSEKAQLVCGKCRKLCLYPRGSKWVQCPGCQEVNFVLEAHELGQVKCGRCSVLLMYPHGAPAVQCTSCHFVTEITAHNRRPTLAVQQAQRRGRRRRSVV</sequence>
<evidence type="ECO:0000256" key="1">
    <source>
        <dbReference type="ARBA" id="ARBA00004123"/>
    </source>
</evidence>
<dbReference type="Pfam" id="PF06943">
    <property type="entry name" value="zf-LSD1"/>
    <property type="match status" value="2"/>
</dbReference>
<dbReference type="NCBIfam" id="TIGR01053">
    <property type="entry name" value="LSD1"/>
    <property type="match status" value="2"/>
</dbReference>
<keyword evidence="2" id="KW-0539">Nucleus</keyword>
<dbReference type="AlphaFoldDB" id="A0ABD3BDA3"/>
<dbReference type="Proteomes" id="UP001632038">
    <property type="component" value="Unassembled WGS sequence"/>
</dbReference>
<protein>
    <recommendedName>
        <fullName evidence="4">Zinc finger LSD1-type domain-containing protein</fullName>
    </recommendedName>
</protein>
<feature type="compositionally biased region" description="Basic and acidic residues" evidence="3">
    <location>
        <begin position="65"/>
        <end position="77"/>
    </location>
</feature>
<evidence type="ECO:0000256" key="2">
    <source>
        <dbReference type="ARBA" id="ARBA00023242"/>
    </source>
</evidence>
<dbReference type="InterPro" id="IPR005735">
    <property type="entry name" value="Znf_LSD1"/>
</dbReference>
<name>A0ABD3BDA3_9LAMI</name>
<dbReference type="GO" id="GO:0005634">
    <property type="term" value="C:nucleus"/>
    <property type="evidence" value="ECO:0007669"/>
    <property type="project" value="UniProtKB-SubCell"/>
</dbReference>
<evidence type="ECO:0000256" key="3">
    <source>
        <dbReference type="SAM" id="MobiDB-lite"/>
    </source>
</evidence>
<evidence type="ECO:0000259" key="4">
    <source>
        <dbReference type="Pfam" id="PF06943"/>
    </source>
</evidence>
<comment type="caution">
    <text evidence="5">The sequence shown here is derived from an EMBL/GenBank/DDBJ whole genome shotgun (WGS) entry which is preliminary data.</text>
</comment>
<dbReference type="PANTHER" id="PTHR31747:SF17">
    <property type="entry name" value="PROTEIN LOL2"/>
    <property type="match status" value="1"/>
</dbReference>
<dbReference type="EMBL" id="JAVIJP010000100">
    <property type="protein sequence ID" value="KAL3615071.1"/>
    <property type="molecule type" value="Genomic_DNA"/>
</dbReference>
<feature type="compositionally biased region" description="Polar residues" evidence="3">
    <location>
        <begin position="44"/>
        <end position="54"/>
    </location>
</feature>
<feature type="region of interest" description="Disordered" evidence="3">
    <location>
        <begin position="1"/>
        <end position="107"/>
    </location>
</feature>
<feature type="domain" description="Zinc finger LSD1-type" evidence="4">
    <location>
        <begin position="119"/>
        <end position="142"/>
    </location>
</feature>
<dbReference type="InterPro" id="IPR040319">
    <property type="entry name" value="LSD1-like"/>
</dbReference>
<gene>
    <name evidence="5" type="ORF">CASFOL_040732</name>
</gene>